<evidence type="ECO:0000313" key="3">
    <source>
        <dbReference type="Proteomes" id="UP000219182"/>
    </source>
</evidence>
<keyword evidence="3" id="KW-1185">Reference proteome</keyword>
<name>A0A2A6F7J3_9HYPH</name>
<protein>
    <recommendedName>
        <fullName evidence="4">DUF2185 domain-containing protein</fullName>
    </recommendedName>
</protein>
<dbReference type="AlphaFoldDB" id="A0A2A6F7J3"/>
<organism evidence="2 3">
    <name type="scientific">Mesorhizobium sanjuanii</name>
    <dbReference type="NCBI Taxonomy" id="2037900"/>
    <lineage>
        <taxon>Bacteria</taxon>
        <taxon>Pseudomonadati</taxon>
        <taxon>Pseudomonadota</taxon>
        <taxon>Alphaproteobacteria</taxon>
        <taxon>Hyphomicrobiales</taxon>
        <taxon>Phyllobacteriaceae</taxon>
        <taxon>Mesorhizobium</taxon>
    </lineage>
</organism>
<proteinExistence type="predicted"/>
<comment type="caution">
    <text evidence="2">The sequence shown here is derived from an EMBL/GenBank/DDBJ whole genome shotgun (WGS) entry which is preliminary data.</text>
</comment>
<gene>
    <name evidence="2" type="ORF">CN311_28600</name>
</gene>
<dbReference type="RefSeq" id="WP_097576972.1">
    <property type="nucleotide sequence ID" value="NZ_NWQG01000236.1"/>
</dbReference>
<dbReference type="Proteomes" id="UP000219182">
    <property type="component" value="Unassembled WGS sequence"/>
</dbReference>
<feature type="region of interest" description="Disordered" evidence="1">
    <location>
        <begin position="81"/>
        <end position="109"/>
    </location>
</feature>
<reference evidence="2 3" key="1">
    <citation type="submission" date="2017-09" db="EMBL/GenBank/DDBJ databases">
        <title>Mesorhizobum sanjuanii sp. nov. isolated from nodules of Lotus tenuis in saline-alkaline lowlands of Flooding Pampa.</title>
        <authorList>
            <person name="Sannazzaro A.I."/>
            <person name="Torres Tejerizo G.A."/>
            <person name="Fontana F."/>
            <person name="Cumpa Velazquez L.M."/>
            <person name="Hansen L."/>
            <person name="Pistorio M."/>
            <person name="Estrella M.J."/>
        </authorList>
    </citation>
    <scope>NUCLEOTIDE SEQUENCE [LARGE SCALE GENOMIC DNA]</scope>
    <source>
        <strain evidence="2 3">BSA136</strain>
    </source>
</reference>
<evidence type="ECO:0008006" key="4">
    <source>
        <dbReference type="Google" id="ProtNLM"/>
    </source>
</evidence>
<accession>A0A2A6F7J3</accession>
<sequence length="109" mass="12413">MGEWKFSDPPNVAVFVDKGIFRRDDWIAYVSHDDEDGSWQFHNSEPGPVDDGDIMIVALEEMVERDESILELADLPEGWHAWRSSKSSPWQRAKSPPVGFNDNDDPAKP</sequence>
<dbReference type="EMBL" id="NWQG01000236">
    <property type="protein sequence ID" value="PDQ17723.1"/>
    <property type="molecule type" value="Genomic_DNA"/>
</dbReference>
<evidence type="ECO:0000313" key="2">
    <source>
        <dbReference type="EMBL" id="PDQ17723.1"/>
    </source>
</evidence>
<evidence type="ECO:0000256" key="1">
    <source>
        <dbReference type="SAM" id="MobiDB-lite"/>
    </source>
</evidence>